<organism evidence="1 2">
    <name type="scientific">Puccinia striiformis f. sp. tritici</name>
    <dbReference type="NCBI Taxonomy" id="168172"/>
    <lineage>
        <taxon>Eukaryota</taxon>
        <taxon>Fungi</taxon>
        <taxon>Dikarya</taxon>
        <taxon>Basidiomycota</taxon>
        <taxon>Pucciniomycotina</taxon>
        <taxon>Pucciniomycetes</taxon>
        <taxon>Pucciniales</taxon>
        <taxon>Pucciniaceae</taxon>
        <taxon>Puccinia</taxon>
    </lineage>
</organism>
<reference evidence="2" key="2">
    <citation type="journal article" date="2018" name="Mol. Plant Microbe Interact.">
        <title>Genome sequence resources for the wheat stripe rust pathogen (Puccinia striiformis f. sp. tritici) and the barley stripe rust pathogen (Puccinia striiformis f. sp. hordei).</title>
        <authorList>
            <person name="Xia C."/>
            <person name="Wang M."/>
            <person name="Yin C."/>
            <person name="Cornejo O.E."/>
            <person name="Hulbert S.H."/>
            <person name="Chen X."/>
        </authorList>
    </citation>
    <scope>NUCLEOTIDE SEQUENCE [LARGE SCALE GENOMIC DNA]</scope>
    <source>
        <strain evidence="2">93-210</strain>
    </source>
</reference>
<gene>
    <name evidence="1" type="ORF">MJO28_007951</name>
</gene>
<accession>A0ACC0EB49</accession>
<protein>
    <submittedName>
        <fullName evidence="1">Uncharacterized protein</fullName>
    </submittedName>
</protein>
<reference evidence="2" key="1">
    <citation type="journal article" date="2018" name="BMC Genomics">
        <title>Genomic insights into host adaptation between the wheat stripe rust pathogen (Puccinia striiformis f. sp. tritici) and the barley stripe rust pathogen (Puccinia striiformis f. sp. hordei).</title>
        <authorList>
            <person name="Xia C."/>
            <person name="Wang M."/>
            <person name="Yin C."/>
            <person name="Cornejo O.E."/>
            <person name="Hulbert S.H."/>
            <person name="Chen X."/>
        </authorList>
    </citation>
    <scope>NUCLEOTIDE SEQUENCE [LARGE SCALE GENOMIC DNA]</scope>
    <source>
        <strain evidence="2">93-210</strain>
    </source>
</reference>
<evidence type="ECO:0000313" key="1">
    <source>
        <dbReference type="EMBL" id="KAI7949130.1"/>
    </source>
</evidence>
<dbReference type="Proteomes" id="UP001060170">
    <property type="component" value="Chromosome 8"/>
</dbReference>
<evidence type="ECO:0000313" key="2">
    <source>
        <dbReference type="Proteomes" id="UP001060170"/>
    </source>
</evidence>
<name>A0ACC0EB49_9BASI</name>
<comment type="caution">
    <text evidence="1">The sequence shown here is derived from an EMBL/GenBank/DDBJ whole genome shotgun (WGS) entry which is preliminary data.</text>
</comment>
<reference evidence="1 2" key="3">
    <citation type="journal article" date="2022" name="Microbiol. Spectr.">
        <title>Folding features and dynamics of 3D genome architecture in plant fungal pathogens.</title>
        <authorList>
            <person name="Xia C."/>
        </authorList>
    </citation>
    <scope>NUCLEOTIDE SEQUENCE [LARGE SCALE GENOMIC DNA]</scope>
    <source>
        <strain evidence="1 2">93-210</strain>
    </source>
</reference>
<proteinExistence type="predicted"/>
<sequence>MHQSNDALRRAYASERQARFRERQHAVPPQSVIPHLYQLNDHHIHRMNHSLYSQANIEMGRVAPHHHHTRNMSHLYNDLDNLHYSSPLHHHPQQYSSPLQHHQQQYSSPSHYRQHQHSSPSQHHQHQHSPSSQHHQQPVSQHREHRRSHSPPWDFLHTQQSINPTHEWSPSPYLHHEHSQQSGLAHSHQNRESPHHFRSSSIEQSEHNFLSQNHHILTHNQANHTPGASNYNLHNSQRTSSENFHNPHPSYENSSNLPPVEIPTSWDDPPEIDLGHVPEQINERLSQAGFGNPQGENVDEDGDVDLNQFRQNTENHTSRNHPQEHTNRPLAWGWTEPPGFRPYTMRAPRRCPMCDAILFTGETNSLCCRKGRITLQQPPPPPELLSMFKRATQDHSVEGNELIISIRLINSNFAFTSLGLNSATRAALNNQGQGIYTFKVKGTIHHNIGSLYPLSQEVPKFLQLYIYDTANEFENRRVHGQDLSPQLMQRIQSILHRSNPLIQQFERVASEITPNRSIRLTDNATNVDQRVYNLPTGDQIAAIWVEGNDPSTTETRDVIIKYRDGNLSRISELDRKYDPLHYVLLHPNEELGWSPALKEEMELATPMNYYAYRLAFRHEDYSLLHWAGRLFQQYCVDQYVKIETERLLYIILNQKDFCVEQFYGVVDAYQNGVQMGHETGRRIVLPTSFIGGPRDMKARFQDAMALVQTKGKPNLFITVTCNPEWTEIRNNLLPGQSAQDRPDMVTRVFNARLKKICDELYKDGIYGKTVGRTHVIEFQKRGLPHAHILVILESRYIPRTTEDIDQIVRAEIPNQTTEPYLYQAVSRHMIHGPCGPYNTNAPCMVNGVCSKKFPKAFCPETVINENSYPLYRRRHDGPTIQRGNNNLIIDNRWVVPYSPYLSAKYQCHINVEICAEISAVKYLYKYVYKGHDKVVLDVGENIDEVNRFRDSRWVAAPEACWRIFSFKLSATYPSVNRLDIHLPDQHRVTFLQDEQLEDVIERGAEAKTMLTGYFERNRIDPNARRLKYAEFPQHYTWHPKTKEWKPRQRGFNWKNICSLSF</sequence>
<dbReference type="EMBL" id="CM045872">
    <property type="protein sequence ID" value="KAI7949130.1"/>
    <property type="molecule type" value="Genomic_DNA"/>
</dbReference>
<keyword evidence="2" id="KW-1185">Reference proteome</keyword>